<feature type="non-terminal residue" evidence="2">
    <location>
        <position position="82"/>
    </location>
</feature>
<sequence length="82" mass="9627">MSFSREKICCTALFLVLVFSSVLYDVVTLLYCKYGNNSIQYCSFWYNWWTFLLMLETVVSGAIFFGMVIVCKNNDYERVIDT</sequence>
<keyword evidence="1" id="KW-0472">Membrane</keyword>
<evidence type="ECO:0000313" key="2">
    <source>
        <dbReference type="EMBL" id="AYV85687.1"/>
    </source>
</evidence>
<evidence type="ECO:0000256" key="1">
    <source>
        <dbReference type="SAM" id="Phobius"/>
    </source>
</evidence>
<accession>A0A3G5AET3</accession>
<name>A0A3G5AET3_9VIRU</name>
<protein>
    <submittedName>
        <fullName evidence="2">Uncharacterized protein</fullName>
    </submittedName>
</protein>
<organism evidence="2">
    <name type="scientific">Satyrvirus sp</name>
    <dbReference type="NCBI Taxonomy" id="2487771"/>
    <lineage>
        <taxon>Viruses</taxon>
        <taxon>Varidnaviria</taxon>
        <taxon>Bamfordvirae</taxon>
        <taxon>Nucleocytoviricota</taxon>
        <taxon>Megaviricetes</taxon>
        <taxon>Imitervirales</taxon>
        <taxon>Mimiviridae</taxon>
        <taxon>Megamimivirinae</taxon>
    </lineage>
</organism>
<keyword evidence="1" id="KW-0812">Transmembrane</keyword>
<proteinExistence type="predicted"/>
<keyword evidence="1" id="KW-1133">Transmembrane helix</keyword>
<dbReference type="EMBL" id="MK072467">
    <property type="protein sequence ID" value="AYV85687.1"/>
    <property type="molecule type" value="Genomic_DNA"/>
</dbReference>
<reference evidence="2" key="1">
    <citation type="submission" date="2018-10" db="EMBL/GenBank/DDBJ databases">
        <title>Hidden diversity of soil giant viruses.</title>
        <authorList>
            <person name="Schulz F."/>
            <person name="Alteio L."/>
            <person name="Goudeau D."/>
            <person name="Ryan E.M."/>
            <person name="Malmstrom R.R."/>
            <person name="Blanchard J."/>
            <person name="Woyke T."/>
        </authorList>
    </citation>
    <scope>NUCLEOTIDE SEQUENCE</scope>
    <source>
        <strain evidence="2">SAV1</strain>
    </source>
</reference>
<feature type="transmembrane region" description="Helical" evidence="1">
    <location>
        <begin position="47"/>
        <end position="70"/>
    </location>
</feature>
<gene>
    <name evidence="2" type="ORF">Satyrvirus31_1</name>
</gene>